<dbReference type="RefSeq" id="WP_072666139.1">
    <property type="nucleotide sequence ID" value="NZ_LR217725.1"/>
</dbReference>
<keyword evidence="1" id="KW-0378">Hydrolase</keyword>
<dbReference type="KEGG" id="ehd:ERCIPSTX3056_230"/>
<gene>
    <name evidence="1" type="ORF">ERCIPSTX3056_230</name>
</gene>
<dbReference type="SUPFAM" id="SSF88713">
    <property type="entry name" value="Glycoside hydrolase/deacetylase"/>
    <property type="match status" value="1"/>
</dbReference>
<sequence>MNKPAFIITIDTEGDNLWNNCNNITTKNTYFLPRFQELCETYQLKTTWLTNYEMIIDPAYIEFAKNIIANKSGEIGMHLHAYNSPPIYNLTGDDLRYKPYLIEYPKKSMKEKIIYLTSLLEDTLQVKMHAHRAGRWAFNTFYAQLLIEQGYQVDCSVTPRINWARSIGDPKGSGGVNYQNFPDQAYFIDEQDIAKPGSSTLLEVPVTTQYKHGVCINQIQKVLHRLDGKQHYPTVSWFRPQKDNARQIVKLVKKTLASGKDYVEFMLHSSELMPGGSPTFKTKNEIERLYHDLEQLFEYLHKRTISMQLSEYYAKKLLTHHRTLE</sequence>
<dbReference type="GO" id="GO:0005975">
    <property type="term" value="P:carbohydrate metabolic process"/>
    <property type="evidence" value="ECO:0007669"/>
    <property type="project" value="InterPro"/>
</dbReference>
<dbReference type="Proteomes" id="UP000294462">
    <property type="component" value="Chromosome"/>
</dbReference>
<dbReference type="Gene3D" id="3.20.20.370">
    <property type="entry name" value="Glycoside hydrolase/deacetylase"/>
    <property type="match status" value="1"/>
</dbReference>
<keyword evidence="2" id="KW-1185">Reference proteome</keyword>
<accession>A0A451DJB2</accession>
<dbReference type="InterPro" id="IPR011330">
    <property type="entry name" value="Glyco_hydro/deAcase_b/a-brl"/>
</dbReference>
<organism evidence="1 2">
    <name type="scientific">Candidatus Erwinia haradaeae</name>
    <dbReference type="NCBI Taxonomy" id="1922217"/>
    <lineage>
        <taxon>Bacteria</taxon>
        <taxon>Pseudomonadati</taxon>
        <taxon>Pseudomonadota</taxon>
        <taxon>Gammaproteobacteria</taxon>
        <taxon>Enterobacterales</taxon>
        <taxon>Erwiniaceae</taxon>
        <taxon>Erwinia</taxon>
    </lineage>
</organism>
<dbReference type="EMBL" id="LR217725">
    <property type="protein sequence ID" value="VFP86798.1"/>
    <property type="molecule type" value="Genomic_DNA"/>
</dbReference>
<evidence type="ECO:0000313" key="2">
    <source>
        <dbReference type="Proteomes" id="UP000294462"/>
    </source>
</evidence>
<reference evidence="1 2" key="1">
    <citation type="submission" date="2019-02" db="EMBL/GenBank/DDBJ databases">
        <authorList>
            <person name="Manzano-Marin A."/>
            <person name="Manzano-Marin A."/>
        </authorList>
    </citation>
    <scope>NUCLEOTIDE SEQUENCE [LARGE SCALE GENOMIC DNA]</scope>
    <source>
        <strain evidence="1 2">ErCipseudotaxifoliae</strain>
    </source>
</reference>
<dbReference type="GO" id="GO:0016787">
    <property type="term" value="F:hydrolase activity"/>
    <property type="evidence" value="ECO:0007669"/>
    <property type="project" value="UniProtKB-KW"/>
</dbReference>
<name>A0A451DJB2_9GAMM</name>
<dbReference type="OrthoDB" id="9771584at2"/>
<dbReference type="AlphaFoldDB" id="A0A451DJB2"/>
<proteinExistence type="predicted"/>
<evidence type="ECO:0000313" key="1">
    <source>
        <dbReference type="EMBL" id="VFP86798.1"/>
    </source>
</evidence>
<protein>
    <submittedName>
        <fullName evidence="1">Glycoside hydrolase/deacetylase, beta/alpha-barrel superfamily protein</fullName>
    </submittedName>
</protein>